<dbReference type="Proteomes" id="UP000222106">
    <property type="component" value="Unassembled WGS sequence"/>
</dbReference>
<protein>
    <submittedName>
        <fullName evidence="2">Uncharacterized protein DUF2516</fullName>
    </submittedName>
</protein>
<dbReference type="OrthoDB" id="4774469at2"/>
<dbReference type="RefSeq" id="WP_098484228.1">
    <property type="nucleotide sequence ID" value="NZ_PDJI01000004.1"/>
</dbReference>
<dbReference type="Pfam" id="PF10724">
    <property type="entry name" value="DUF2516"/>
    <property type="match status" value="1"/>
</dbReference>
<feature type="transmembrane region" description="Helical" evidence="1">
    <location>
        <begin position="6"/>
        <end position="26"/>
    </location>
</feature>
<gene>
    <name evidence="2" type="ORF">ATJ97_2800</name>
</gene>
<evidence type="ECO:0000313" key="3">
    <source>
        <dbReference type="Proteomes" id="UP000222106"/>
    </source>
</evidence>
<name>A0A2A9EPU0_9MICO</name>
<feature type="transmembrane region" description="Helical" evidence="1">
    <location>
        <begin position="68"/>
        <end position="88"/>
    </location>
</feature>
<comment type="caution">
    <text evidence="2">The sequence shown here is derived from an EMBL/GenBank/DDBJ whole genome shotgun (WGS) entry which is preliminary data.</text>
</comment>
<accession>A0A2A9EPU0</accession>
<dbReference type="InterPro" id="IPR019662">
    <property type="entry name" value="DUF2516"/>
</dbReference>
<proteinExistence type="predicted"/>
<evidence type="ECO:0000313" key="2">
    <source>
        <dbReference type="EMBL" id="PFG40275.1"/>
    </source>
</evidence>
<keyword evidence="1" id="KW-0812">Transmembrane</keyword>
<sequence>MIANVQVLLFLVLSLILLGIELWALVDAARRPAGAFTYAGKRTKKFWVLLTGAGVLVGFIAIPPPLGLGIFGTFAMFIAVVPAGVYLADVRPEVRSYGGGRRGPRQGGGW</sequence>
<dbReference type="AlphaFoldDB" id="A0A2A9EPU0"/>
<dbReference type="EMBL" id="PDJI01000004">
    <property type="protein sequence ID" value="PFG40275.1"/>
    <property type="molecule type" value="Genomic_DNA"/>
</dbReference>
<keyword evidence="1" id="KW-0472">Membrane</keyword>
<evidence type="ECO:0000256" key="1">
    <source>
        <dbReference type="SAM" id="Phobius"/>
    </source>
</evidence>
<keyword evidence="1" id="KW-1133">Transmembrane helix</keyword>
<feature type="transmembrane region" description="Helical" evidence="1">
    <location>
        <begin position="46"/>
        <end position="62"/>
    </location>
</feature>
<reference evidence="2 3" key="1">
    <citation type="submission" date="2017-10" db="EMBL/GenBank/DDBJ databases">
        <title>Sequencing the genomes of 1000 actinobacteria strains.</title>
        <authorList>
            <person name="Klenk H.-P."/>
        </authorList>
    </citation>
    <scope>NUCLEOTIDE SEQUENCE [LARGE SCALE GENOMIC DNA]</scope>
    <source>
        <strain evidence="2 3">DSM 21838</strain>
    </source>
</reference>
<organism evidence="2 3">
    <name type="scientific">Georgenia soli</name>
    <dbReference type="NCBI Taxonomy" id="638953"/>
    <lineage>
        <taxon>Bacteria</taxon>
        <taxon>Bacillati</taxon>
        <taxon>Actinomycetota</taxon>
        <taxon>Actinomycetes</taxon>
        <taxon>Micrococcales</taxon>
        <taxon>Bogoriellaceae</taxon>
        <taxon>Georgenia</taxon>
    </lineage>
</organism>
<keyword evidence="3" id="KW-1185">Reference proteome</keyword>